<reference evidence="12 13" key="1">
    <citation type="submission" date="2021-07" db="EMBL/GenBank/DDBJ databases">
        <title>The Aristolochia fimbriata genome: insights into angiosperm evolution, floral development and chemical biosynthesis.</title>
        <authorList>
            <person name="Jiao Y."/>
        </authorList>
    </citation>
    <scope>NUCLEOTIDE SEQUENCE [LARGE SCALE GENOMIC DNA]</scope>
    <source>
        <strain evidence="12">IBCAS-2021</strain>
        <tissue evidence="12">Leaf</tissue>
    </source>
</reference>
<organism evidence="12 13">
    <name type="scientific">Aristolochia fimbriata</name>
    <name type="common">White veined hardy Dutchman's pipe vine</name>
    <dbReference type="NCBI Taxonomy" id="158543"/>
    <lineage>
        <taxon>Eukaryota</taxon>
        <taxon>Viridiplantae</taxon>
        <taxon>Streptophyta</taxon>
        <taxon>Embryophyta</taxon>
        <taxon>Tracheophyta</taxon>
        <taxon>Spermatophyta</taxon>
        <taxon>Magnoliopsida</taxon>
        <taxon>Magnoliidae</taxon>
        <taxon>Piperales</taxon>
        <taxon>Aristolochiaceae</taxon>
        <taxon>Aristolochia</taxon>
    </lineage>
</organism>
<dbReference type="SMART" id="SM01348">
    <property type="entry name" value="Nbs1_C"/>
    <property type="match status" value="1"/>
</dbReference>
<evidence type="ECO:0000256" key="1">
    <source>
        <dbReference type="ARBA" id="ARBA00004123"/>
    </source>
</evidence>
<comment type="caution">
    <text evidence="12">The sequence shown here is derived from an EMBL/GenBank/DDBJ whole genome shotgun (WGS) entry which is preliminary data.</text>
</comment>
<dbReference type="CDD" id="cd00027">
    <property type="entry name" value="BRCT"/>
    <property type="match status" value="1"/>
</dbReference>
<protein>
    <recommendedName>
        <fullName evidence="14">Nibrin</fullName>
    </recommendedName>
</protein>
<keyword evidence="5" id="KW-0234">DNA repair</keyword>
<keyword evidence="13" id="KW-1185">Reference proteome</keyword>
<dbReference type="SUPFAM" id="SSF49879">
    <property type="entry name" value="SMAD/FHA domain"/>
    <property type="match status" value="1"/>
</dbReference>
<comment type="subcellular location">
    <subcellularLocation>
        <location evidence="2">Chromosome</location>
    </subcellularLocation>
    <subcellularLocation>
        <location evidence="1">Nucleus</location>
    </subcellularLocation>
</comment>
<evidence type="ECO:0000259" key="10">
    <source>
        <dbReference type="PROSITE" id="PS50006"/>
    </source>
</evidence>
<dbReference type="Gene3D" id="3.40.50.10190">
    <property type="entry name" value="BRCT domain"/>
    <property type="match status" value="1"/>
</dbReference>
<accession>A0AAV7E245</accession>
<dbReference type="PROSITE" id="PS50172">
    <property type="entry name" value="BRCT"/>
    <property type="match status" value="1"/>
</dbReference>
<evidence type="ECO:0000256" key="2">
    <source>
        <dbReference type="ARBA" id="ARBA00004286"/>
    </source>
</evidence>
<dbReference type="CDD" id="cd22667">
    <property type="entry name" value="FHA_NBN"/>
    <property type="match status" value="1"/>
</dbReference>
<feature type="domain" description="FHA" evidence="10">
    <location>
        <begin position="25"/>
        <end position="84"/>
    </location>
</feature>
<dbReference type="GO" id="GO:0000724">
    <property type="term" value="P:double-strand break repair via homologous recombination"/>
    <property type="evidence" value="ECO:0007669"/>
    <property type="project" value="TreeGrafter"/>
</dbReference>
<gene>
    <name evidence="12" type="ORF">H6P81_017810</name>
</gene>
<sequence length="520" mass="57739">MVWCLSPVNSFQGAQTYYIFSAGTYTVGRKGCDISVQADIGISREHAKIVVRAMTSSGSPQQMSTGFLTDVIVRDSSKYGTFVNKEAGSQKVKDLPDRQTNLKIGDLLQFGTAIFRFSYVSLIFFIHGSKQTQRDYSLQEAISSIGACATHKWNSECTHVIADEFSSVTDNLIDAISEKTPVVHTNWIKVLAEKNIRNEFPSCSLYSVNLKLEGETVELAGPEVRERCLDRHTFVMGSTHLYKFGANLQLLLRSCSGRVLTVNQFCSDGPSSPDGANDLVLLVIPAGSVKEFDCSRQLSSLSRVDELKLVAATLSGYLDPSIITAPSIQVASSNSTDETIVADSDVEVDTATSNQVALASQSEVIKQEEIPKDTVSMMLQKIFVPSDKMETATTVEKRVKDDEPETSEQQNSDIIYSSNLIVRDLNGPTVPQSKSNQKEVNFKRFRKRDIPSGNSFRDLISFCKDPYKEADQESDLREFIREEKKRKQMEAVAEDLFHNEKVKKRGSAKSTSISSFFRHA</sequence>
<dbReference type="Pfam" id="PF00498">
    <property type="entry name" value="FHA"/>
    <property type="match status" value="1"/>
</dbReference>
<dbReference type="GO" id="GO:0007095">
    <property type="term" value="P:mitotic G2 DNA damage checkpoint signaling"/>
    <property type="evidence" value="ECO:0007669"/>
    <property type="project" value="InterPro"/>
</dbReference>
<evidence type="ECO:0000256" key="7">
    <source>
        <dbReference type="ARBA" id="ARBA00023306"/>
    </source>
</evidence>
<dbReference type="AlphaFoldDB" id="A0AAV7E245"/>
<keyword evidence="3" id="KW-0158">Chromosome</keyword>
<dbReference type="PANTHER" id="PTHR12162:SF0">
    <property type="entry name" value="NIBRIN"/>
    <property type="match status" value="1"/>
</dbReference>
<dbReference type="InterPro" id="IPR001357">
    <property type="entry name" value="BRCT_dom"/>
</dbReference>
<dbReference type="InterPro" id="IPR040227">
    <property type="entry name" value="Nibrin-rel"/>
</dbReference>
<dbReference type="GO" id="GO:0030870">
    <property type="term" value="C:Mre11 complex"/>
    <property type="evidence" value="ECO:0007669"/>
    <property type="project" value="InterPro"/>
</dbReference>
<evidence type="ECO:0000259" key="11">
    <source>
        <dbReference type="PROSITE" id="PS50172"/>
    </source>
</evidence>
<dbReference type="InterPro" id="IPR000253">
    <property type="entry name" value="FHA_dom"/>
</dbReference>
<dbReference type="Gene3D" id="2.60.200.20">
    <property type="match status" value="1"/>
</dbReference>
<evidence type="ECO:0000313" key="13">
    <source>
        <dbReference type="Proteomes" id="UP000825729"/>
    </source>
</evidence>
<keyword evidence="7" id="KW-0131">Cell cycle</keyword>
<proteinExistence type="inferred from homology"/>
<evidence type="ECO:0000256" key="8">
    <source>
        <dbReference type="ARBA" id="ARBA00044757"/>
    </source>
</evidence>
<feature type="region of interest" description="Disordered" evidence="9">
    <location>
        <begin position="501"/>
        <end position="520"/>
    </location>
</feature>
<dbReference type="InterPro" id="IPR013908">
    <property type="entry name" value="Nibrin_C"/>
</dbReference>
<dbReference type="PROSITE" id="PS50006">
    <property type="entry name" value="FHA_DOMAIN"/>
    <property type="match status" value="1"/>
</dbReference>
<evidence type="ECO:0000256" key="5">
    <source>
        <dbReference type="ARBA" id="ARBA00023204"/>
    </source>
</evidence>
<dbReference type="GO" id="GO:0005694">
    <property type="term" value="C:chromosome"/>
    <property type="evidence" value="ECO:0007669"/>
    <property type="project" value="UniProtKB-SubCell"/>
</dbReference>
<dbReference type="SMART" id="SM00292">
    <property type="entry name" value="BRCT"/>
    <property type="match status" value="1"/>
</dbReference>
<dbReference type="Proteomes" id="UP000825729">
    <property type="component" value="Unassembled WGS sequence"/>
</dbReference>
<evidence type="ECO:0000313" key="12">
    <source>
        <dbReference type="EMBL" id="KAG9441956.1"/>
    </source>
</evidence>
<evidence type="ECO:0000256" key="4">
    <source>
        <dbReference type="ARBA" id="ARBA00022763"/>
    </source>
</evidence>
<dbReference type="PANTHER" id="PTHR12162">
    <property type="entry name" value="NIBRIN-RELATED"/>
    <property type="match status" value="1"/>
</dbReference>
<dbReference type="EMBL" id="JAINDJ010000007">
    <property type="protein sequence ID" value="KAG9441956.1"/>
    <property type="molecule type" value="Genomic_DNA"/>
</dbReference>
<dbReference type="GO" id="GO:0003684">
    <property type="term" value="F:damaged DNA binding"/>
    <property type="evidence" value="ECO:0007669"/>
    <property type="project" value="TreeGrafter"/>
</dbReference>
<evidence type="ECO:0008006" key="14">
    <source>
        <dbReference type="Google" id="ProtNLM"/>
    </source>
</evidence>
<name>A0AAV7E245_ARIFI</name>
<dbReference type="InterPro" id="IPR036420">
    <property type="entry name" value="BRCT_dom_sf"/>
</dbReference>
<evidence type="ECO:0000256" key="3">
    <source>
        <dbReference type="ARBA" id="ARBA00022454"/>
    </source>
</evidence>
<dbReference type="FunFam" id="2.60.200.20:FF:000017">
    <property type="entry name" value="Nibrin"/>
    <property type="match status" value="1"/>
</dbReference>
<evidence type="ECO:0000256" key="6">
    <source>
        <dbReference type="ARBA" id="ARBA00023242"/>
    </source>
</evidence>
<keyword evidence="6" id="KW-0539">Nucleus</keyword>
<evidence type="ECO:0000256" key="9">
    <source>
        <dbReference type="SAM" id="MobiDB-lite"/>
    </source>
</evidence>
<comment type="similarity">
    <text evidence="8">Belongs to the Nibrin family.</text>
</comment>
<dbReference type="InterPro" id="IPR008984">
    <property type="entry name" value="SMAD_FHA_dom_sf"/>
</dbReference>
<keyword evidence="4" id="KW-0227">DNA damage</keyword>
<feature type="domain" description="BRCT" evidence="11">
    <location>
        <begin position="119"/>
        <end position="188"/>
    </location>
</feature>
<dbReference type="Pfam" id="PF00533">
    <property type="entry name" value="BRCT"/>
    <property type="match status" value="1"/>
</dbReference>
<dbReference type="SUPFAM" id="SSF52113">
    <property type="entry name" value="BRCT domain"/>
    <property type="match status" value="1"/>
</dbReference>
<feature type="compositionally biased region" description="Polar residues" evidence="9">
    <location>
        <begin position="508"/>
        <end position="520"/>
    </location>
</feature>